<evidence type="ECO:0000256" key="5">
    <source>
        <dbReference type="ARBA" id="ARBA00023002"/>
    </source>
</evidence>
<comment type="caution">
    <text evidence="10">The sequence shown here is derived from an EMBL/GenBank/DDBJ whole genome shotgun (WGS) entry which is preliminary data.</text>
</comment>
<comment type="function">
    <text evidence="7">Catalyzes the NADPH-dependent reduction of N-acetyl-5-glutamyl phosphate to yield N-acetyl-L-glutamate 5-semialdehyde.</text>
</comment>
<dbReference type="EC" id="1.2.1.38" evidence="7"/>
<dbReference type="GO" id="GO:0070401">
    <property type="term" value="F:NADP+ binding"/>
    <property type="evidence" value="ECO:0007669"/>
    <property type="project" value="InterPro"/>
</dbReference>
<comment type="catalytic activity">
    <reaction evidence="6 7">
        <text>N-acetyl-L-glutamate 5-semialdehyde + phosphate + NADP(+) = N-acetyl-L-glutamyl 5-phosphate + NADPH + H(+)</text>
        <dbReference type="Rhea" id="RHEA:21588"/>
        <dbReference type="ChEBI" id="CHEBI:15378"/>
        <dbReference type="ChEBI" id="CHEBI:29123"/>
        <dbReference type="ChEBI" id="CHEBI:43474"/>
        <dbReference type="ChEBI" id="CHEBI:57783"/>
        <dbReference type="ChEBI" id="CHEBI:57936"/>
        <dbReference type="ChEBI" id="CHEBI:58349"/>
        <dbReference type="EC" id="1.2.1.38"/>
    </reaction>
</comment>
<dbReference type="AlphaFoldDB" id="A0AAJ0U0F7"/>
<keyword evidence="4 7" id="KW-0521">NADP</keyword>
<dbReference type="InterPro" id="IPR000534">
    <property type="entry name" value="Semialdehyde_DH_NAD-bd"/>
</dbReference>
<keyword evidence="3 7" id="KW-0028">Amino-acid biosynthesis</keyword>
<reference evidence="10" key="1">
    <citation type="submission" date="2017-08" db="EMBL/GenBank/DDBJ databases">
        <authorList>
            <person name="Imhoff J.F."/>
            <person name="Rahn T."/>
            <person name="Kuenzel S."/>
            <person name="Neulinger S.C."/>
        </authorList>
    </citation>
    <scope>NUCLEOTIDE SEQUENCE</scope>
    <source>
        <strain evidence="10">DSM 11080</strain>
    </source>
</reference>
<dbReference type="InterPro" id="IPR058924">
    <property type="entry name" value="AGPR_dimerisation_dom"/>
</dbReference>
<evidence type="ECO:0000256" key="7">
    <source>
        <dbReference type="HAMAP-Rule" id="MF_00150"/>
    </source>
</evidence>
<keyword evidence="5 7" id="KW-0560">Oxidoreductase</keyword>
<evidence type="ECO:0000256" key="8">
    <source>
        <dbReference type="PROSITE-ProRule" id="PRU10010"/>
    </source>
</evidence>
<name>A0AAJ0U0F7_9GAMM</name>
<dbReference type="InterPro" id="IPR000706">
    <property type="entry name" value="AGPR_type-1"/>
</dbReference>
<evidence type="ECO:0000256" key="4">
    <source>
        <dbReference type="ARBA" id="ARBA00022857"/>
    </source>
</evidence>
<evidence type="ECO:0000256" key="2">
    <source>
        <dbReference type="ARBA" id="ARBA00022571"/>
    </source>
</evidence>
<reference evidence="10" key="2">
    <citation type="journal article" date="2020" name="Microorganisms">
        <title>Osmotic Adaptation and Compatible Solute Biosynthesis of Phototrophic Bacteria as Revealed from Genome Analyses.</title>
        <authorList>
            <person name="Imhoff J.F."/>
            <person name="Rahn T."/>
            <person name="Kunzel S."/>
            <person name="Keller A."/>
            <person name="Neulinger S.C."/>
        </authorList>
    </citation>
    <scope>NUCLEOTIDE SEQUENCE</scope>
    <source>
        <strain evidence="10">DSM 11080</strain>
    </source>
</reference>
<dbReference type="GO" id="GO:0003942">
    <property type="term" value="F:N-acetyl-gamma-glutamyl-phosphate reductase activity"/>
    <property type="evidence" value="ECO:0007669"/>
    <property type="project" value="UniProtKB-UniRule"/>
</dbReference>
<evidence type="ECO:0000313" key="11">
    <source>
        <dbReference type="Proteomes" id="UP001296776"/>
    </source>
</evidence>
<dbReference type="SUPFAM" id="SSF51735">
    <property type="entry name" value="NAD(P)-binding Rossmann-fold domains"/>
    <property type="match status" value="1"/>
</dbReference>
<comment type="similarity">
    <text evidence="7">Belongs to the NAGSA dehydrogenase family. Type 1 subfamily.</text>
</comment>
<evidence type="ECO:0000313" key="10">
    <source>
        <dbReference type="EMBL" id="MBK1703095.1"/>
    </source>
</evidence>
<dbReference type="Proteomes" id="UP001296776">
    <property type="component" value="Unassembled WGS sequence"/>
</dbReference>
<accession>A0AAJ0U0F7</accession>
<feature type="domain" description="Semialdehyde dehydrogenase NAD-binding" evidence="9">
    <location>
        <begin position="3"/>
        <end position="141"/>
    </location>
</feature>
<evidence type="ECO:0000256" key="3">
    <source>
        <dbReference type="ARBA" id="ARBA00022605"/>
    </source>
</evidence>
<dbReference type="FunFam" id="3.30.360.10:FF:000014">
    <property type="entry name" value="N-acetyl-gamma-glutamyl-phosphate reductase"/>
    <property type="match status" value="1"/>
</dbReference>
<gene>
    <name evidence="7" type="primary">argC</name>
    <name evidence="10" type="ORF">CKO40_00625</name>
</gene>
<comment type="pathway">
    <text evidence="1 7">Amino-acid biosynthesis; L-arginine biosynthesis; N(2)-acetyl-L-ornithine from L-glutamate: step 3/4.</text>
</comment>
<dbReference type="GO" id="GO:0005737">
    <property type="term" value="C:cytoplasm"/>
    <property type="evidence" value="ECO:0007669"/>
    <property type="project" value="UniProtKB-SubCell"/>
</dbReference>
<sequence>MISVGIVGGTGYTGSELLRLLVRHPCIALRAVTSRAEAGTAIAEHYTALRGLTDLSFSAPEAARLAECDLVFFATPNGTAMQEASQLLDSGVRVIDLAADFRLKDVELWQRWYGQTHAAPALVDEAVYGLPELNRRAIAGARLVANPGCYPTAVTLGLLPLLEAGVVDANRVIADVKSGVSGAGRKASTALLMAECGESFKAYSVSGHRHQPEIQENLKRALGMDVGLTFVPHLLPMVRGIEATLYATRLQPDHELAETDLTALYQKRYQDEPFVDVLPSATSVETRSVRGTNLCRVAVTEPQGAGVVVVQSVIDNLVKGAAGQAVQNMNIMFGWEETTGLALSALAP</sequence>
<dbReference type="PANTHER" id="PTHR32338">
    <property type="entry name" value="N-ACETYL-GAMMA-GLUTAMYL-PHOSPHATE REDUCTASE, CHLOROPLASTIC-RELATED-RELATED"/>
    <property type="match status" value="1"/>
</dbReference>
<dbReference type="RefSeq" id="WP_200343761.1">
    <property type="nucleotide sequence ID" value="NZ_NRSJ01000001.1"/>
</dbReference>
<dbReference type="SMART" id="SM00859">
    <property type="entry name" value="Semialdhyde_dh"/>
    <property type="match status" value="1"/>
</dbReference>
<dbReference type="Pfam" id="PF01118">
    <property type="entry name" value="Semialdhyde_dh"/>
    <property type="match status" value="1"/>
</dbReference>
<dbReference type="SUPFAM" id="SSF55347">
    <property type="entry name" value="Glyceraldehyde-3-phosphate dehydrogenase-like, C-terminal domain"/>
    <property type="match status" value="1"/>
</dbReference>
<dbReference type="GO" id="GO:0006526">
    <property type="term" value="P:L-arginine biosynthetic process"/>
    <property type="evidence" value="ECO:0007669"/>
    <property type="project" value="UniProtKB-UniRule"/>
</dbReference>
<proteinExistence type="inferred from homology"/>
<keyword evidence="2 7" id="KW-0055">Arginine biosynthesis</keyword>
<dbReference type="CDD" id="cd17895">
    <property type="entry name" value="AGPR_1_N"/>
    <property type="match status" value="1"/>
</dbReference>
<evidence type="ECO:0000259" key="9">
    <source>
        <dbReference type="SMART" id="SM00859"/>
    </source>
</evidence>
<dbReference type="Gene3D" id="3.40.50.720">
    <property type="entry name" value="NAD(P)-binding Rossmann-like Domain"/>
    <property type="match status" value="1"/>
</dbReference>
<keyword evidence="11" id="KW-1185">Reference proteome</keyword>
<dbReference type="Pfam" id="PF22698">
    <property type="entry name" value="Semialdhyde_dhC_1"/>
    <property type="match status" value="1"/>
</dbReference>
<evidence type="ECO:0000256" key="1">
    <source>
        <dbReference type="ARBA" id="ARBA00004862"/>
    </source>
</evidence>
<organism evidence="10 11">
    <name type="scientific">Halochromatium glycolicum</name>
    <dbReference type="NCBI Taxonomy" id="85075"/>
    <lineage>
        <taxon>Bacteria</taxon>
        <taxon>Pseudomonadati</taxon>
        <taxon>Pseudomonadota</taxon>
        <taxon>Gammaproteobacteria</taxon>
        <taxon>Chromatiales</taxon>
        <taxon>Chromatiaceae</taxon>
        <taxon>Halochromatium</taxon>
    </lineage>
</organism>
<dbReference type="InterPro" id="IPR023013">
    <property type="entry name" value="AGPR_AS"/>
</dbReference>
<dbReference type="PROSITE" id="PS01224">
    <property type="entry name" value="ARGC"/>
    <property type="match status" value="1"/>
</dbReference>
<dbReference type="InterPro" id="IPR036291">
    <property type="entry name" value="NAD(P)-bd_dom_sf"/>
</dbReference>
<dbReference type="Gene3D" id="3.30.360.10">
    <property type="entry name" value="Dihydrodipicolinate Reductase, domain 2"/>
    <property type="match status" value="1"/>
</dbReference>
<dbReference type="CDD" id="cd23934">
    <property type="entry name" value="AGPR_1_C"/>
    <property type="match status" value="1"/>
</dbReference>
<dbReference type="PANTHER" id="PTHR32338:SF10">
    <property type="entry name" value="N-ACETYL-GAMMA-GLUTAMYL-PHOSPHATE REDUCTASE, CHLOROPLASTIC-RELATED"/>
    <property type="match status" value="1"/>
</dbReference>
<comment type="subcellular location">
    <subcellularLocation>
        <location evidence="7">Cytoplasm</location>
    </subcellularLocation>
</comment>
<dbReference type="EMBL" id="NRSJ01000001">
    <property type="protein sequence ID" value="MBK1703095.1"/>
    <property type="molecule type" value="Genomic_DNA"/>
</dbReference>
<dbReference type="NCBIfam" id="TIGR01850">
    <property type="entry name" value="argC"/>
    <property type="match status" value="1"/>
</dbReference>
<evidence type="ECO:0000256" key="6">
    <source>
        <dbReference type="ARBA" id="ARBA00050557"/>
    </source>
</evidence>
<dbReference type="HAMAP" id="MF_00150">
    <property type="entry name" value="ArgC_type1"/>
    <property type="match status" value="1"/>
</dbReference>
<dbReference type="GO" id="GO:0051287">
    <property type="term" value="F:NAD binding"/>
    <property type="evidence" value="ECO:0007669"/>
    <property type="project" value="InterPro"/>
</dbReference>
<dbReference type="InterPro" id="IPR050085">
    <property type="entry name" value="AGPR"/>
</dbReference>
<protein>
    <recommendedName>
        <fullName evidence="7">N-acetyl-gamma-glutamyl-phosphate reductase</fullName>
        <shortName evidence="7">AGPR</shortName>
        <ecNumber evidence="7">1.2.1.38</ecNumber>
    </recommendedName>
    <alternativeName>
        <fullName evidence="7">N-acetyl-glutamate semialdehyde dehydrogenase</fullName>
        <shortName evidence="7">NAGSA dehydrogenase</shortName>
    </alternativeName>
</protein>
<keyword evidence="7" id="KW-0963">Cytoplasm</keyword>
<feature type="active site" evidence="7 8">
    <location>
        <position position="149"/>
    </location>
</feature>